<dbReference type="AlphaFoldDB" id="A0A7Y7Y4N5"/>
<protein>
    <submittedName>
        <fullName evidence="8">Molecular chaperone</fullName>
    </submittedName>
</protein>
<keyword evidence="5" id="KW-0143">Chaperone</keyword>
<dbReference type="SUPFAM" id="SSF49354">
    <property type="entry name" value="PapD-like"/>
    <property type="match status" value="1"/>
</dbReference>
<dbReference type="InterPro" id="IPR036316">
    <property type="entry name" value="Pili_assmbl_chap_C_dom_sf"/>
</dbReference>
<sequence>MGRNMCKLMTSMIGMALVVWTGVHAQAGIVLNATRLVYPAQHKEAVLSVLNKNRSTILLQSWLEAEDPAAGELPFAVVPPLVPLSGGGRQTVRVIHSGVEMPTDRESLFWLNVQEIPQASEQENVLQIGIRQRIKVLYRPRQLMADPEQAPRQLRWRLKPDGTLAVSNPGPFHVSLVDIELFGATARLLHRKNAMLAPGQAQVFELPAPVTEQQARLSFKSINDHGAVVPYQLSSRDWKSGQALWVEN</sequence>
<comment type="subcellular location">
    <subcellularLocation>
        <location evidence="1">Periplasm</location>
    </subcellularLocation>
</comment>
<dbReference type="EMBL" id="JACAQE010000009">
    <property type="protein sequence ID" value="NWC17123.1"/>
    <property type="molecule type" value="Genomic_DNA"/>
</dbReference>
<evidence type="ECO:0000313" key="9">
    <source>
        <dbReference type="Proteomes" id="UP000517547"/>
    </source>
</evidence>
<evidence type="ECO:0000256" key="2">
    <source>
        <dbReference type="ARBA" id="ARBA00007399"/>
    </source>
</evidence>
<dbReference type="GO" id="GO:0071555">
    <property type="term" value="P:cell wall organization"/>
    <property type="evidence" value="ECO:0007669"/>
    <property type="project" value="InterPro"/>
</dbReference>
<keyword evidence="3" id="KW-0732">Signal</keyword>
<dbReference type="PANTHER" id="PTHR30251">
    <property type="entry name" value="PILUS ASSEMBLY CHAPERONE"/>
    <property type="match status" value="1"/>
</dbReference>
<dbReference type="GO" id="GO:0030288">
    <property type="term" value="C:outer membrane-bounded periplasmic space"/>
    <property type="evidence" value="ECO:0007669"/>
    <property type="project" value="InterPro"/>
</dbReference>
<dbReference type="Pfam" id="PF00345">
    <property type="entry name" value="PapD_N"/>
    <property type="match status" value="1"/>
</dbReference>
<dbReference type="InterPro" id="IPR008962">
    <property type="entry name" value="PapD-like_sf"/>
</dbReference>
<dbReference type="InterPro" id="IPR016148">
    <property type="entry name" value="Pili_assmbl_chaperone_C"/>
</dbReference>
<dbReference type="InterPro" id="IPR050643">
    <property type="entry name" value="Periplasmic_pilus_chap"/>
</dbReference>
<dbReference type="InterPro" id="IPR001829">
    <property type="entry name" value="Pili_assmbl_chaperone_bac"/>
</dbReference>
<evidence type="ECO:0000256" key="5">
    <source>
        <dbReference type="ARBA" id="ARBA00023186"/>
    </source>
</evidence>
<dbReference type="PANTHER" id="PTHR30251:SF2">
    <property type="entry name" value="FIMBRIAL CHAPERONE YADV-RELATED"/>
    <property type="match status" value="1"/>
</dbReference>
<dbReference type="SUPFAM" id="SSF49584">
    <property type="entry name" value="Periplasmic chaperone C-domain"/>
    <property type="match status" value="1"/>
</dbReference>
<accession>A0A7Y7Y4N5</accession>
<comment type="caution">
    <text evidence="8">The sequence shown here is derived from an EMBL/GenBank/DDBJ whole genome shotgun (WGS) entry which is preliminary data.</text>
</comment>
<dbReference type="Pfam" id="PF02753">
    <property type="entry name" value="PapD_C"/>
    <property type="match status" value="1"/>
</dbReference>
<dbReference type="Proteomes" id="UP000517547">
    <property type="component" value="Unassembled WGS sequence"/>
</dbReference>
<reference evidence="8 9" key="1">
    <citation type="submission" date="2020-04" db="EMBL/GenBank/DDBJ databases">
        <title>Molecular characterization of pseudomonads from Agaricus bisporus reveal novel blotch 2 pathogens in Western Europe.</title>
        <authorList>
            <person name="Taparia T."/>
            <person name="Krijger M."/>
            <person name="Haynes E."/>
            <person name="Elpinstone J.G."/>
            <person name="Noble R."/>
            <person name="Van Der Wolf J."/>
        </authorList>
    </citation>
    <scope>NUCLEOTIDE SEQUENCE [LARGE SCALE GENOMIC DNA]</scope>
    <source>
        <strain evidence="8 9">IPO3738</strain>
    </source>
</reference>
<dbReference type="InterPro" id="IPR016147">
    <property type="entry name" value="Pili_assmbl_chaperone_N"/>
</dbReference>
<evidence type="ECO:0000313" key="8">
    <source>
        <dbReference type="EMBL" id="NWC17123.1"/>
    </source>
</evidence>
<dbReference type="Gene3D" id="2.60.40.10">
    <property type="entry name" value="Immunoglobulins"/>
    <property type="match status" value="2"/>
</dbReference>
<proteinExistence type="inferred from homology"/>
<feature type="domain" description="Pili assembly chaperone N-terminal" evidence="6">
    <location>
        <begin position="28"/>
        <end position="143"/>
    </location>
</feature>
<evidence type="ECO:0000256" key="3">
    <source>
        <dbReference type="ARBA" id="ARBA00022729"/>
    </source>
</evidence>
<feature type="domain" description="Pili assembly chaperone C-terminal" evidence="7">
    <location>
        <begin position="166"/>
        <end position="229"/>
    </location>
</feature>
<dbReference type="InterPro" id="IPR013783">
    <property type="entry name" value="Ig-like_fold"/>
</dbReference>
<gene>
    <name evidence="8" type="ORF">HX845_25940</name>
</gene>
<evidence type="ECO:0000259" key="7">
    <source>
        <dbReference type="Pfam" id="PF02753"/>
    </source>
</evidence>
<evidence type="ECO:0000259" key="6">
    <source>
        <dbReference type="Pfam" id="PF00345"/>
    </source>
</evidence>
<evidence type="ECO:0000256" key="1">
    <source>
        <dbReference type="ARBA" id="ARBA00004418"/>
    </source>
</evidence>
<dbReference type="PRINTS" id="PR00969">
    <property type="entry name" value="CHAPERONPILI"/>
</dbReference>
<organism evidence="8 9">
    <name type="scientific">Pseudomonas gingeri</name>
    <dbReference type="NCBI Taxonomy" id="117681"/>
    <lineage>
        <taxon>Bacteria</taxon>
        <taxon>Pseudomonadati</taxon>
        <taxon>Pseudomonadota</taxon>
        <taxon>Gammaproteobacteria</taxon>
        <taxon>Pseudomonadales</taxon>
        <taxon>Pseudomonadaceae</taxon>
        <taxon>Pseudomonas</taxon>
    </lineage>
</organism>
<evidence type="ECO:0000256" key="4">
    <source>
        <dbReference type="ARBA" id="ARBA00022764"/>
    </source>
</evidence>
<comment type="similarity">
    <text evidence="2">Belongs to the periplasmic pilus chaperone family.</text>
</comment>
<keyword evidence="4" id="KW-0574">Periplasm</keyword>
<name>A0A7Y7Y4N5_9PSED</name>